<feature type="chain" id="PRO_5032294508" description="DUF3035 domain-containing protein" evidence="1">
    <location>
        <begin position="21"/>
        <end position="173"/>
    </location>
</feature>
<reference evidence="2 3" key="1">
    <citation type="submission" date="2020-08" db="EMBL/GenBank/DDBJ databases">
        <title>Genomic Encyclopedia of Type Strains, Phase IV (KMG-IV): sequencing the most valuable type-strain genomes for metagenomic binning, comparative biology and taxonomic classification.</title>
        <authorList>
            <person name="Goeker M."/>
        </authorList>
    </citation>
    <scope>NUCLEOTIDE SEQUENCE [LARGE SCALE GENOMIC DNA]</scope>
    <source>
        <strain evidence="2 3">DSM 101730</strain>
    </source>
</reference>
<dbReference type="Pfam" id="PF11233">
    <property type="entry name" value="DUF3035"/>
    <property type="match status" value="1"/>
</dbReference>
<dbReference type="InterPro" id="IPR021395">
    <property type="entry name" value="DUF3035"/>
</dbReference>
<keyword evidence="1" id="KW-0732">Signal</keyword>
<dbReference type="Proteomes" id="UP000549457">
    <property type="component" value="Unassembled WGS sequence"/>
</dbReference>
<feature type="signal peptide" evidence="1">
    <location>
        <begin position="1"/>
        <end position="20"/>
    </location>
</feature>
<evidence type="ECO:0000313" key="3">
    <source>
        <dbReference type="Proteomes" id="UP000549457"/>
    </source>
</evidence>
<keyword evidence="3" id="KW-1185">Reference proteome</keyword>
<dbReference type="PROSITE" id="PS51257">
    <property type="entry name" value="PROKAR_LIPOPROTEIN"/>
    <property type="match status" value="1"/>
</dbReference>
<proteinExistence type="predicted"/>
<comment type="caution">
    <text evidence="2">The sequence shown here is derived from an EMBL/GenBank/DDBJ whole genome shotgun (WGS) entry which is preliminary data.</text>
</comment>
<gene>
    <name evidence="2" type="ORF">HNP73_000926</name>
</gene>
<organism evidence="2 3">
    <name type="scientific">Amaricoccus macauensis</name>
    <dbReference type="NCBI Taxonomy" id="57001"/>
    <lineage>
        <taxon>Bacteria</taxon>
        <taxon>Pseudomonadati</taxon>
        <taxon>Pseudomonadota</taxon>
        <taxon>Alphaproteobacteria</taxon>
        <taxon>Rhodobacterales</taxon>
        <taxon>Paracoccaceae</taxon>
        <taxon>Amaricoccus</taxon>
    </lineage>
</organism>
<dbReference type="AlphaFoldDB" id="A0A840SK39"/>
<evidence type="ECO:0008006" key="4">
    <source>
        <dbReference type="Google" id="ProtNLM"/>
    </source>
</evidence>
<sequence length="173" mass="18360">MRSRRTLAAATLFVAAIALAGCQGRGAAGALRSAGVGGTPDEFMILPTKPLEMPENLVALPPPTPGAVNRVDYQPHQQAVAGLTGRPALSAANGTALVARAGPVDPNVRSQLAVDDAEWRATHHGLFFERLFTRDRATVVYKPMVLDAPAELERLRRMGVEVPPPPPAVMEQN</sequence>
<protein>
    <recommendedName>
        <fullName evidence="4">DUF3035 domain-containing protein</fullName>
    </recommendedName>
</protein>
<name>A0A840SK39_9RHOB</name>
<evidence type="ECO:0000313" key="2">
    <source>
        <dbReference type="EMBL" id="MBB5221005.1"/>
    </source>
</evidence>
<dbReference type="EMBL" id="JACHFM010000001">
    <property type="protein sequence ID" value="MBB5221005.1"/>
    <property type="molecule type" value="Genomic_DNA"/>
</dbReference>
<evidence type="ECO:0000256" key="1">
    <source>
        <dbReference type="SAM" id="SignalP"/>
    </source>
</evidence>
<dbReference type="RefSeq" id="WP_184147419.1">
    <property type="nucleotide sequence ID" value="NZ_JACHFM010000001.1"/>
</dbReference>
<accession>A0A840SK39</accession>